<evidence type="ECO:0000313" key="10">
    <source>
        <dbReference type="Proteomes" id="UP000000673"/>
    </source>
</evidence>
<dbReference type="InterPro" id="IPR036236">
    <property type="entry name" value="Znf_C2H2_sf"/>
</dbReference>
<evidence type="ECO:0000313" key="8">
    <source>
        <dbReference type="EMBL" id="ETN59800.1"/>
    </source>
</evidence>
<reference evidence="8" key="2">
    <citation type="submission" date="2010-05" db="EMBL/GenBank/DDBJ databases">
        <authorList>
            <person name="Almeida L.G."/>
            <person name="Nicolas M.F."/>
            <person name="Souza R.C."/>
            <person name="Vasconcelos A.T.R."/>
        </authorList>
    </citation>
    <scope>NUCLEOTIDE SEQUENCE</scope>
</reference>
<keyword evidence="4" id="KW-0862">Zinc</keyword>
<dbReference type="GO" id="GO:0008270">
    <property type="term" value="F:zinc ion binding"/>
    <property type="evidence" value="ECO:0007669"/>
    <property type="project" value="UniProtKB-KW"/>
</dbReference>
<feature type="domain" description="C2H2-type" evidence="7">
    <location>
        <begin position="179"/>
        <end position="206"/>
    </location>
</feature>
<dbReference type="EnsemblMetazoa" id="ADAC008595-RA">
    <property type="protein sequence ID" value="ADAC008595-PA"/>
    <property type="gene ID" value="ADAC008595"/>
</dbReference>
<dbReference type="VEuPathDB" id="VectorBase:ADAR2_000729"/>
<feature type="compositionally biased region" description="Basic residues" evidence="6">
    <location>
        <begin position="305"/>
        <end position="315"/>
    </location>
</feature>
<accession>W5JAB5</accession>
<evidence type="ECO:0000256" key="4">
    <source>
        <dbReference type="ARBA" id="ARBA00022833"/>
    </source>
</evidence>
<dbReference type="AlphaFoldDB" id="W5JAB5"/>
<keyword evidence="1" id="KW-0479">Metal-binding</keyword>
<sequence>MLAQPNGRRSPRIIMQQHTKVQPTRTVETRVWGAQCVIDERGLPERCCLMCLLPCDELGSIGSESPEELARIVDNIFKIAKIEVKPQNGKIEPLCGGCRAKLGYDYDEDAYYDMLCRMYSSDMQNKMITIAMNNGHIALPVDRPESPTGLTGPYIDAACGTFVVTELGVEALNAGKDELVCAICSKAFNFKSTLRLHIRSHHQSAPRELVETVRPVRKPRVYECVECQLSFKLKYDYDKHVGTHKKSNMFQCDVCFKLFKHKSYYSMHRNMKRCKLGSVPLDLTGVAAMSDLGMQAQPQPEVRPNGRRNGKTKGGRHATLAVADPLDSVSALLQCAGPEFTSLSDCQLEHGS</sequence>
<evidence type="ECO:0000256" key="6">
    <source>
        <dbReference type="SAM" id="MobiDB-lite"/>
    </source>
</evidence>
<dbReference type="Gene3D" id="3.30.160.60">
    <property type="entry name" value="Classic Zinc Finger"/>
    <property type="match status" value="2"/>
</dbReference>
<dbReference type="Proteomes" id="UP000000673">
    <property type="component" value="Unassembled WGS sequence"/>
</dbReference>
<evidence type="ECO:0000256" key="1">
    <source>
        <dbReference type="ARBA" id="ARBA00022723"/>
    </source>
</evidence>
<dbReference type="EMBL" id="ADMH02002040">
    <property type="protein sequence ID" value="ETN59800.1"/>
    <property type="molecule type" value="Genomic_DNA"/>
</dbReference>
<evidence type="ECO:0000313" key="9">
    <source>
        <dbReference type="EnsemblMetazoa" id="ADAC008595-PA"/>
    </source>
</evidence>
<evidence type="ECO:0000256" key="3">
    <source>
        <dbReference type="ARBA" id="ARBA00022771"/>
    </source>
</evidence>
<dbReference type="SMART" id="SM00355">
    <property type="entry name" value="ZnF_C2H2"/>
    <property type="match status" value="3"/>
</dbReference>
<reference evidence="9" key="4">
    <citation type="submission" date="2015-06" db="UniProtKB">
        <authorList>
            <consortium name="EnsemblMetazoa"/>
        </authorList>
    </citation>
    <scope>IDENTIFICATION</scope>
</reference>
<dbReference type="STRING" id="43151.W5JAB5"/>
<protein>
    <recommendedName>
        <fullName evidence="7">C2H2-type domain-containing protein</fullName>
    </recommendedName>
</protein>
<keyword evidence="2" id="KW-0677">Repeat</keyword>
<reference evidence="8" key="3">
    <citation type="journal article" date="2013" name="Nucleic Acids Res.">
        <title>The genome of Anopheles darlingi, the main neotropical malaria vector.</title>
        <authorList>
            <person name="Marinotti O."/>
            <person name="Cerqueira G.C."/>
            <person name="de Almeida L.G."/>
            <person name="Ferro M.I."/>
            <person name="Loreto E.L."/>
            <person name="Zaha A."/>
            <person name="Teixeira S.M."/>
            <person name="Wespiser A.R."/>
            <person name="Almeida E Silva A."/>
            <person name="Schlindwein A.D."/>
            <person name="Pacheco A.C."/>
            <person name="Silva A.L."/>
            <person name="Graveley B.R."/>
            <person name="Walenz B.P."/>
            <person name="Lima Bde A."/>
            <person name="Ribeiro C.A."/>
            <person name="Nunes-Silva C.G."/>
            <person name="de Carvalho C.R."/>
            <person name="Soares C.M."/>
            <person name="de Menezes C.B."/>
            <person name="Matiolli C."/>
            <person name="Caffrey D."/>
            <person name="Araujo D.A."/>
            <person name="de Oliveira D.M."/>
            <person name="Golenbock D."/>
            <person name="Grisard E.C."/>
            <person name="Fantinatti-Garboggini F."/>
            <person name="de Carvalho F.M."/>
            <person name="Barcellos F.G."/>
            <person name="Prosdocimi F."/>
            <person name="May G."/>
            <person name="Azevedo Junior G.M."/>
            <person name="Guimaraes G.M."/>
            <person name="Goldman G.H."/>
            <person name="Padilha I.Q."/>
            <person name="Batista Jda S."/>
            <person name="Ferro J.A."/>
            <person name="Ribeiro J.M."/>
            <person name="Fietto J.L."/>
            <person name="Dabbas K.M."/>
            <person name="Cerdeira L."/>
            <person name="Agnez-Lima L.F."/>
            <person name="Brocchi M."/>
            <person name="de Carvalho M.O."/>
            <person name="Teixeira Mde M."/>
            <person name="Diniz Maia Mde M."/>
            <person name="Goldman M.H."/>
            <person name="Cruz Schneider M.P."/>
            <person name="Felipe M.S."/>
            <person name="Hungria M."/>
            <person name="Nicolas M.F."/>
            <person name="Pereira M."/>
            <person name="Montes M.A."/>
            <person name="Cantao M.E."/>
            <person name="Vincentz M."/>
            <person name="Rafael M.S."/>
            <person name="Silverman N."/>
            <person name="Stoco P.H."/>
            <person name="Souza R.C."/>
            <person name="Vicentini R."/>
            <person name="Gazzinelli R.T."/>
            <person name="Neves Rde O."/>
            <person name="Silva R."/>
            <person name="Astolfi-Filho S."/>
            <person name="Maciel T.E."/>
            <person name="Urmenyi T.P."/>
            <person name="Tadei W.P."/>
            <person name="Camargo E.P."/>
            <person name="de Vasconcelos A.T."/>
        </authorList>
    </citation>
    <scope>NUCLEOTIDE SEQUENCE</scope>
</reference>
<organism evidence="8">
    <name type="scientific">Anopheles darlingi</name>
    <name type="common">Mosquito</name>
    <dbReference type="NCBI Taxonomy" id="43151"/>
    <lineage>
        <taxon>Eukaryota</taxon>
        <taxon>Metazoa</taxon>
        <taxon>Ecdysozoa</taxon>
        <taxon>Arthropoda</taxon>
        <taxon>Hexapoda</taxon>
        <taxon>Insecta</taxon>
        <taxon>Pterygota</taxon>
        <taxon>Neoptera</taxon>
        <taxon>Endopterygota</taxon>
        <taxon>Diptera</taxon>
        <taxon>Nematocera</taxon>
        <taxon>Culicoidea</taxon>
        <taxon>Culicidae</taxon>
        <taxon>Anophelinae</taxon>
        <taxon>Anopheles</taxon>
    </lineage>
</organism>
<name>W5JAB5_ANODA</name>
<feature type="region of interest" description="Disordered" evidence="6">
    <location>
        <begin position="295"/>
        <end position="315"/>
    </location>
</feature>
<dbReference type="SUPFAM" id="SSF57667">
    <property type="entry name" value="beta-beta-alpha zinc fingers"/>
    <property type="match status" value="2"/>
</dbReference>
<reference evidence="8 10" key="1">
    <citation type="journal article" date="2010" name="BMC Genomics">
        <title>Combination of measures distinguishes pre-miRNAs from other stem-loops in the genome of the newly sequenced Anopheles darlingi.</title>
        <authorList>
            <person name="Mendes N.D."/>
            <person name="Freitas A.T."/>
            <person name="Vasconcelos A.T."/>
            <person name="Sagot M.F."/>
        </authorList>
    </citation>
    <scope>NUCLEOTIDE SEQUENCE</scope>
</reference>
<keyword evidence="10" id="KW-1185">Reference proteome</keyword>
<dbReference type="OMA" id="LFKHKSY"/>
<dbReference type="PROSITE" id="PS50157">
    <property type="entry name" value="ZINC_FINGER_C2H2_2"/>
    <property type="match status" value="2"/>
</dbReference>
<proteinExistence type="predicted"/>
<dbReference type="PANTHER" id="PTHR24379">
    <property type="entry name" value="KRAB AND ZINC FINGER DOMAIN-CONTAINING"/>
    <property type="match status" value="1"/>
</dbReference>
<keyword evidence="3 5" id="KW-0863">Zinc-finger</keyword>
<dbReference type="Pfam" id="PF00096">
    <property type="entry name" value="zf-C2H2"/>
    <property type="match status" value="1"/>
</dbReference>
<dbReference type="VEuPathDB" id="VectorBase:ADAC008595"/>
<evidence type="ECO:0000256" key="5">
    <source>
        <dbReference type="PROSITE-ProRule" id="PRU00042"/>
    </source>
</evidence>
<gene>
    <name evidence="8" type="ORF">AND_008595</name>
</gene>
<dbReference type="InterPro" id="IPR013087">
    <property type="entry name" value="Znf_C2H2_type"/>
</dbReference>
<dbReference type="PANTHER" id="PTHR24379:SF121">
    <property type="entry name" value="C2H2-TYPE DOMAIN-CONTAINING PROTEIN"/>
    <property type="match status" value="1"/>
</dbReference>
<evidence type="ECO:0000256" key="2">
    <source>
        <dbReference type="ARBA" id="ARBA00022737"/>
    </source>
</evidence>
<evidence type="ECO:0000259" key="7">
    <source>
        <dbReference type="PROSITE" id="PS50157"/>
    </source>
</evidence>
<dbReference type="PROSITE" id="PS00028">
    <property type="entry name" value="ZINC_FINGER_C2H2_1"/>
    <property type="match status" value="2"/>
</dbReference>
<dbReference type="HOGENOM" id="CLU_067649_0_0_1"/>
<feature type="domain" description="C2H2-type" evidence="7">
    <location>
        <begin position="222"/>
        <end position="249"/>
    </location>
</feature>
<dbReference type="eggNOG" id="KOG1721">
    <property type="taxonomic scope" value="Eukaryota"/>
</dbReference>